<feature type="non-terminal residue" evidence="2">
    <location>
        <position position="47"/>
    </location>
</feature>
<reference evidence="2 3" key="1">
    <citation type="submission" date="2016-10" db="EMBL/GenBank/DDBJ databases">
        <authorList>
            <person name="de Groot N.N."/>
        </authorList>
    </citation>
    <scope>NUCLEOTIDE SEQUENCE [LARGE SCALE GENOMIC DNA]</scope>
    <source>
        <strain evidence="2 3">DSM 100674</strain>
    </source>
</reference>
<organism evidence="2 3">
    <name type="scientific">Roseovarius azorensis</name>
    <dbReference type="NCBI Taxonomy" id="1287727"/>
    <lineage>
        <taxon>Bacteria</taxon>
        <taxon>Pseudomonadati</taxon>
        <taxon>Pseudomonadota</taxon>
        <taxon>Alphaproteobacteria</taxon>
        <taxon>Rhodobacterales</taxon>
        <taxon>Roseobacteraceae</taxon>
        <taxon>Roseovarius</taxon>
    </lineage>
</organism>
<evidence type="ECO:0000313" key="2">
    <source>
        <dbReference type="EMBL" id="SEL90951.1"/>
    </source>
</evidence>
<proteinExistence type="predicted"/>
<evidence type="ECO:0000259" key="1">
    <source>
        <dbReference type="Pfam" id="PF16177"/>
    </source>
</evidence>
<gene>
    <name evidence="2" type="ORF">SAMN05443999_109134</name>
</gene>
<dbReference type="EMBL" id="FOAG01000009">
    <property type="protein sequence ID" value="SEL90951.1"/>
    <property type="molecule type" value="Genomic_DNA"/>
</dbReference>
<name>A0A1H7U1U6_9RHOB</name>
<sequence length="47" mass="5134">MSDKTYPPSAAFAANAHIDAATYKSMYAASVSDPAAFWGEHGRRIDW</sequence>
<dbReference type="AlphaFoldDB" id="A0A1H7U1U6"/>
<accession>A0A1H7U1U6</accession>
<dbReference type="Proteomes" id="UP000199582">
    <property type="component" value="Unassembled WGS sequence"/>
</dbReference>
<dbReference type="STRING" id="1287727.SAMN05443999_109134"/>
<feature type="domain" description="Acetyl-coenzyme A synthetase N-terminal" evidence="1">
    <location>
        <begin position="23"/>
        <end position="47"/>
    </location>
</feature>
<dbReference type="Pfam" id="PF16177">
    <property type="entry name" value="ACAS_N"/>
    <property type="match status" value="1"/>
</dbReference>
<evidence type="ECO:0000313" key="3">
    <source>
        <dbReference type="Proteomes" id="UP000199582"/>
    </source>
</evidence>
<protein>
    <submittedName>
        <fullName evidence="2">Acetyl-CoA synthetase</fullName>
    </submittedName>
</protein>
<dbReference type="InterPro" id="IPR032387">
    <property type="entry name" value="ACAS_N"/>
</dbReference>
<keyword evidence="3" id="KW-1185">Reference proteome</keyword>